<comment type="caution">
    <text evidence="2">The sequence shown here is derived from an EMBL/GenBank/DDBJ whole genome shotgun (WGS) entry which is preliminary data.</text>
</comment>
<name>A0A4C1UVN2_EUMVA</name>
<sequence length="133" mass="14531">MRNEHPLCESIDEIFAIHHPQRRRALRGAEGGGREGRGIFVQISDILSKWAPEWGALVLMARRNSTATTNAALSPRHAHIGTSDVFAHTPPRKNRARHPPPWGNSSKGEKSRFAPPTPLAAVLPQPGPPSFLG</sequence>
<reference evidence="2 3" key="1">
    <citation type="journal article" date="2019" name="Commun. Biol.">
        <title>The bagworm genome reveals a unique fibroin gene that provides high tensile strength.</title>
        <authorList>
            <person name="Kono N."/>
            <person name="Nakamura H."/>
            <person name="Ohtoshi R."/>
            <person name="Tomita M."/>
            <person name="Numata K."/>
            <person name="Arakawa K."/>
        </authorList>
    </citation>
    <scope>NUCLEOTIDE SEQUENCE [LARGE SCALE GENOMIC DNA]</scope>
</reference>
<evidence type="ECO:0000313" key="3">
    <source>
        <dbReference type="Proteomes" id="UP000299102"/>
    </source>
</evidence>
<feature type="region of interest" description="Disordered" evidence="1">
    <location>
        <begin position="70"/>
        <end position="133"/>
    </location>
</feature>
<proteinExistence type="predicted"/>
<organism evidence="2 3">
    <name type="scientific">Eumeta variegata</name>
    <name type="common">Bagworm moth</name>
    <name type="synonym">Eumeta japonica</name>
    <dbReference type="NCBI Taxonomy" id="151549"/>
    <lineage>
        <taxon>Eukaryota</taxon>
        <taxon>Metazoa</taxon>
        <taxon>Ecdysozoa</taxon>
        <taxon>Arthropoda</taxon>
        <taxon>Hexapoda</taxon>
        <taxon>Insecta</taxon>
        <taxon>Pterygota</taxon>
        <taxon>Neoptera</taxon>
        <taxon>Endopterygota</taxon>
        <taxon>Lepidoptera</taxon>
        <taxon>Glossata</taxon>
        <taxon>Ditrysia</taxon>
        <taxon>Tineoidea</taxon>
        <taxon>Psychidae</taxon>
        <taxon>Oiketicinae</taxon>
        <taxon>Eumeta</taxon>
    </lineage>
</organism>
<keyword evidence="3" id="KW-1185">Reference proteome</keyword>
<dbReference type="Proteomes" id="UP000299102">
    <property type="component" value="Unassembled WGS sequence"/>
</dbReference>
<accession>A0A4C1UVN2</accession>
<protein>
    <submittedName>
        <fullName evidence="2">Uncharacterized protein</fullName>
    </submittedName>
</protein>
<dbReference type="EMBL" id="BGZK01000228">
    <property type="protein sequence ID" value="GBP30056.1"/>
    <property type="molecule type" value="Genomic_DNA"/>
</dbReference>
<evidence type="ECO:0000313" key="2">
    <source>
        <dbReference type="EMBL" id="GBP30056.1"/>
    </source>
</evidence>
<dbReference type="AlphaFoldDB" id="A0A4C1UVN2"/>
<gene>
    <name evidence="2" type="ORF">EVAR_14573_1</name>
</gene>
<evidence type="ECO:0000256" key="1">
    <source>
        <dbReference type="SAM" id="MobiDB-lite"/>
    </source>
</evidence>